<sequence>MCVVAFAWNTHPRWRLVLAGNRDEFHARPSAALAGWEDAPGVYAGRDLEGGGTWLGVDVRGRCALVTNVRDPRAPQDGRSRGLLASDYLRGGEGAEAYAQALAPQAAAFRPFNLLLFDAQACCWLSNHPQRLARPVDGVHVLSNGQLDAPWPKALALGVSLAEWLEGTPEDTSFRLLFAALADDTPWPDVYLPDTGIGLERERLLSPAFIRGREYGTRASTVVALDRAGGGIVEERRWGPDGAPLGRTRLELPAA</sequence>
<proteinExistence type="predicted"/>
<dbReference type="PANTHER" id="PTHR17985">
    <property type="entry name" value="SER/THR-RICH PROTEIN T10 IN DGCR REGION"/>
    <property type="match status" value="1"/>
</dbReference>
<dbReference type="RefSeq" id="WP_162125050.1">
    <property type="nucleotide sequence ID" value="NZ_PDWK01000058.1"/>
</dbReference>
<dbReference type="OrthoDB" id="4380123at2"/>
<gene>
    <name evidence="1" type="ORF">CR938_10970</name>
</gene>
<evidence type="ECO:0008006" key="3">
    <source>
        <dbReference type="Google" id="ProtNLM"/>
    </source>
</evidence>
<accession>A0A921NUK0</accession>
<dbReference type="Pfam" id="PF05742">
    <property type="entry name" value="TANGO2"/>
    <property type="match status" value="1"/>
</dbReference>
<keyword evidence="2" id="KW-1185">Reference proteome</keyword>
<organism evidence="1 2">
    <name type="scientific">Pseudoxanthomonas taiwanensis</name>
    <dbReference type="NCBI Taxonomy" id="176598"/>
    <lineage>
        <taxon>Bacteria</taxon>
        <taxon>Pseudomonadati</taxon>
        <taxon>Pseudomonadota</taxon>
        <taxon>Gammaproteobacteria</taxon>
        <taxon>Lysobacterales</taxon>
        <taxon>Lysobacteraceae</taxon>
        <taxon>Pseudoxanthomonas</taxon>
    </lineage>
</organism>
<reference evidence="1" key="1">
    <citation type="submission" date="2017-10" db="EMBL/GenBank/DDBJ databases">
        <title>Whole genome sequencing of members of genus Pseudoxanthomonas.</title>
        <authorList>
            <person name="Kumar S."/>
            <person name="Bansal K."/>
            <person name="Kaur A."/>
            <person name="Patil P."/>
            <person name="Sharma S."/>
            <person name="Patil P.B."/>
        </authorList>
    </citation>
    <scope>NUCLEOTIDE SEQUENCE</scope>
    <source>
        <strain evidence="1">DSM 22914</strain>
    </source>
</reference>
<dbReference type="PANTHER" id="PTHR17985:SF8">
    <property type="entry name" value="TRANSPORT AND GOLGI ORGANIZATION PROTEIN 2 HOMOLOG"/>
    <property type="match status" value="1"/>
</dbReference>
<protein>
    <recommendedName>
        <fullName evidence="3">NRDE family protein</fullName>
    </recommendedName>
</protein>
<name>A0A921NUK0_9GAMM</name>
<evidence type="ECO:0000313" key="1">
    <source>
        <dbReference type="EMBL" id="KAF1688253.1"/>
    </source>
</evidence>
<evidence type="ECO:0000313" key="2">
    <source>
        <dbReference type="Proteomes" id="UP000717981"/>
    </source>
</evidence>
<dbReference type="Proteomes" id="UP000717981">
    <property type="component" value="Unassembled WGS sequence"/>
</dbReference>
<comment type="caution">
    <text evidence="1">The sequence shown here is derived from an EMBL/GenBank/DDBJ whole genome shotgun (WGS) entry which is preliminary data.</text>
</comment>
<dbReference type="AlphaFoldDB" id="A0A921NUK0"/>
<dbReference type="EMBL" id="PDWK01000058">
    <property type="protein sequence ID" value="KAF1688253.1"/>
    <property type="molecule type" value="Genomic_DNA"/>
</dbReference>
<dbReference type="InterPro" id="IPR008551">
    <property type="entry name" value="TANGO2"/>
</dbReference>